<comment type="caution">
    <text evidence="1">The sequence shown here is derived from an EMBL/GenBank/DDBJ whole genome shotgun (WGS) entry which is preliminary data.</text>
</comment>
<organism evidence="1 2">
    <name type="scientific">Roseibium salinum</name>
    <dbReference type="NCBI Taxonomy" id="1604349"/>
    <lineage>
        <taxon>Bacteria</taxon>
        <taxon>Pseudomonadati</taxon>
        <taxon>Pseudomonadota</taxon>
        <taxon>Alphaproteobacteria</taxon>
        <taxon>Hyphomicrobiales</taxon>
        <taxon>Stappiaceae</taxon>
        <taxon>Roseibium</taxon>
    </lineage>
</organism>
<protein>
    <submittedName>
        <fullName evidence="1">Uncharacterized protein</fullName>
    </submittedName>
</protein>
<dbReference type="RefSeq" id="WP_265961668.1">
    <property type="nucleotide sequence ID" value="NZ_JAPEVI010000003.1"/>
</dbReference>
<evidence type="ECO:0000313" key="2">
    <source>
        <dbReference type="Proteomes" id="UP001300261"/>
    </source>
</evidence>
<evidence type="ECO:0000313" key="1">
    <source>
        <dbReference type="EMBL" id="MCX2721963.1"/>
    </source>
</evidence>
<reference evidence="1 2" key="1">
    <citation type="journal article" date="2016" name="Int. J. Syst. Evol. Microbiol.">
        <title>Labrenzia salina sp. nov., isolated from the rhizosphere of the halophyte Arthrocnemum macrostachyum.</title>
        <authorList>
            <person name="Camacho M."/>
            <person name="Redondo-Gomez S."/>
            <person name="Rodriguez-Llorente I."/>
            <person name="Rohde M."/>
            <person name="Sproer C."/>
            <person name="Schumann P."/>
            <person name="Klenk H.P."/>
            <person name="Montero-Calasanz M.D.C."/>
        </authorList>
    </citation>
    <scope>NUCLEOTIDE SEQUENCE [LARGE SCALE GENOMIC DNA]</scope>
    <source>
        <strain evidence="1 2">DSM 29163</strain>
    </source>
</reference>
<name>A0ABT3QYD7_9HYPH</name>
<dbReference type="Proteomes" id="UP001300261">
    <property type="component" value="Unassembled WGS sequence"/>
</dbReference>
<gene>
    <name evidence="1" type="ORF">ON753_06025</name>
</gene>
<proteinExistence type="predicted"/>
<keyword evidence="2" id="KW-1185">Reference proteome</keyword>
<accession>A0ABT3QYD7</accession>
<dbReference type="EMBL" id="JAPEVI010000003">
    <property type="protein sequence ID" value="MCX2721963.1"/>
    <property type="molecule type" value="Genomic_DNA"/>
</dbReference>
<sequence>MTNMRSIRPLDGEKHGERLERLFKNVTFDTSAIFVYQPKHLDAGLKNLGQAATALSNFDLYINPMTTAEDAEEAKRGWGGRFAKAIDAGTSAEALRRLSTLSLFQEARAQLASGKNRNP</sequence>